<evidence type="ECO:0000313" key="3">
    <source>
        <dbReference type="Proteomes" id="UP000230973"/>
    </source>
</evidence>
<evidence type="ECO:0000256" key="1">
    <source>
        <dbReference type="SAM" id="Phobius"/>
    </source>
</evidence>
<dbReference type="Proteomes" id="UP000230973">
    <property type="component" value="Unassembled WGS sequence"/>
</dbReference>
<keyword evidence="1" id="KW-0472">Membrane</keyword>
<feature type="transmembrane region" description="Helical" evidence="1">
    <location>
        <begin position="75"/>
        <end position="94"/>
    </location>
</feature>
<evidence type="ECO:0000313" key="2">
    <source>
        <dbReference type="EMBL" id="PIY63071.1"/>
    </source>
</evidence>
<proteinExistence type="predicted"/>
<keyword evidence="1" id="KW-0812">Transmembrane</keyword>
<name>A0A2M7QBI5_9BACT</name>
<keyword evidence="1" id="KW-1133">Transmembrane helix</keyword>
<protein>
    <submittedName>
        <fullName evidence="2">Uncharacterized protein</fullName>
    </submittedName>
</protein>
<gene>
    <name evidence="2" type="ORF">COY93_01465</name>
</gene>
<sequence length="103" mass="11397">MKKCTQYAAAVLIGLILTVTTLFVPVRASTTTEVRNVSLGLPIRFVMQDLSATDHDFPARVTFSSPWENPTKVSWGWLALDLTMFSLLAMLVIGQLERNKKGA</sequence>
<accession>A0A2M7QBI5</accession>
<comment type="caution">
    <text evidence="2">The sequence shown here is derived from an EMBL/GenBank/DDBJ whole genome shotgun (WGS) entry which is preliminary data.</text>
</comment>
<dbReference type="AlphaFoldDB" id="A0A2M7QBI5"/>
<reference evidence="3" key="1">
    <citation type="submission" date="2017-09" db="EMBL/GenBank/DDBJ databases">
        <title>Depth-based differentiation of microbial function through sediment-hosted aquifers and enrichment of novel symbionts in the deep terrestrial subsurface.</title>
        <authorList>
            <person name="Probst A.J."/>
            <person name="Ladd B."/>
            <person name="Jarett J.K."/>
            <person name="Geller-Mcgrath D.E."/>
            <person name="Sieber C.M.K."/>
            <person name="Emerson J.B."/>
            <person name="Anantharaman K."/>
            <person name="Thomas B.C."/>
            <person name="Malmstrom R."/>
            <person name="Stieglmeier M."/>
            <person name="Klingl A."/>
            <person name="Woyke T."/>
            <person name="Ryan C.M."/>
            <person name="Banfield J.F."/>
        </authorList>
    </citation>
    <scope>NUCLEOTIDE SEQUENCE [LARGE SCALE GENOMIC DNA]</scope>
</reference>
<dbReference type="EMBL" id="PFLC01000019">
    <property type="protein sequence ID" value="PIY63071.1"/>
    <property type="molecule type" value="Genomic_DNA"/>
</dbReference>
<organism evidence="2 3">
    <name type="scientific">Candidatus Uhrbacteria bacterium CG_4_10_14_0_8_um_filter_58_22</name>
    <dbReference type="NCBI Taxonomy" id="1975029"/>
    <lineage>
        <taxon>Bacteria</taxon>
        <taxon>Candidatus Uhriibacteriota</taxon>
    </lineage>
</organism>